<dbReference type="Gene3D" id="3.30.1320.10">
    <property type="match status" value="1"/>
</dbReference>
<keyword evidence="2" id="KW-0687">Ribonucleoprotein</keyword>
<dbReference type="InterPro" id="IPR023803">
    <property type="entry name" value="Ribosomal_bS16_dom_sf"/>
</dbReference>
<dbReference type="EMBL" id="MEYS01000003">
    <property type="protein sequence ID" value="OGD33822.1"/>
    <property type="molecule type" value="Genomic_DNA"/>
</dbReference>
<dbReference type="GO" id="GO:0005737">
    <property type="term" value="C:cytoplasm"/>
    <property type="evidence" value="ECO:0007669"/>
    <property type="project" value="UniProtKB-ARBA"/>
</dbReference>
<dbReference type="InterPro" id="IPR000307">
    <property type="entry name" value="Ribosomal_bS16"/>
</dbReference>
<dbReference type="GO" id="GO:0006412">
    <property type="term" value="P:translation"/>
    <property type="evidence" value="ECO:0007669"/>
    <property type="project" value="InterPro"/>
</dbReference>
<evidence type="ECO:0000313" key="4">
    <source>
        <dbReference type="EMBL" id="OGD33822.1"/>
    </source>
</evidence>
<evidence type="ECO:0000256" key="3">
    <source>
        <dbReference type="ARBA" id="ARBA00035310"/>
    </source>
</evidence>
<dbReference type="PANTHER" id="PTHR12919">
    <property type="entry name" value="30S RIBOSOMAL PROTEIN S16"/>
    <property type="match status" value="1"/>
</dbReference>
<evidence type="ECO:0000256" key="1">
    <source>
        <dbReference type="ARBA" id="ARBA00022980"/>
    </source>
</evidence>
<reference evidence="4 5" key="1">
    <citation type="journal article" date="2016" name="Nat. Commun.">
        <title>Thousands of microbial genomes shed light on interconnected biogeochemical processes in an aquifer system.</title>
        <authorList>
            <person name="Anantharaman K."/>
            <person name="Brown C.T."/>
            <person name="Hug L.A."/>
            <person name="Sharon I."/>
            <person name="Castelle C.J."/>
            <person name="Probst A.J."/>
            <person name="Thomas B.C."/>
            <person name="Singh A."/>
            <person name="Wilkins M.J."/>
            <person name="Karaoz U."/>
            <person name="Brodie E.L."/>
            <person name="Williams K.H."/>
            <person name="Hubbard S.S."/>
            <person name="Banfield J.F."/>
        </authorList>
    </citation>
    <scope>NUCLEOTIDE SEQUENCE [LARGE SCALE GENOMIC DNA]</scope>
</reference>
<dbReference type="STRING" id="1797298.A2988_01975"/>
<dbReference type="GO" id="GO:0003735">
    <property type="term" value="F:structural constituent of ribosome"/>
    <property type="evidence" value="ECO:0007669"/>
    <property type="project" value="InterPro"/>
</dbReference>
<protein>
    <recommendedName>
        <fullName evidence="3">30S ribosomal protein S16</fullName>
    </recommendedName>
</protein>
<dbReference type="AlphaFoldDB" id="A0A1F5BTB7"/>
<dbReference type="NCBIfam" id="TIGR00002">
    <property type="entry name" value="S16"/>
    <property type="match status" value="1"/>
</dbReference>
<proteinExistence type="predicted"/>
<evidence type="ECO:0000256" key="2">
    <source>
        <dbReference type="ARBA" id="ARBA00023274"/>
    </source>
</evidence>
<dbReference type="Pfam" id="PF00886">
    <property type="entry name" value="Ribosomal_S16"/>
    <property type="match status" value="1"/>
</dbReference>
<gene>
    <name evidence="4" type="ORF">A2988_01975</name>
</gene>
<accession>A0A1F5BTB7</accession>
<dbReference type="Proteomes" id="UP000176650">
    <property type="component" value="Unassembled WGS sequence"/>
</dbReference>
<keyword evidence="1 4" id="KW-0689">Ribosomal protein</keyword>
<dbReference type="GO" id="GO:0015935">
    <property type="term" value="C:small ribosomal subunit"/>
    <property type="evidence" value="ECO:0007669"/>
    <property type="project" value="TreeGrafter"/>
</dbReference>
<evidence type="ECO:0000313" key="5">
    <source>
        <dbReference type="Proteomes" id="UP000176650"/>
    </source>
</evidence>
<sequence length="95" mass="10769">MIRLQRIGKKNEPHFRVVLTEKTTSPRGKFIELLGNVNPRTKVKSLEKERITHWISKGAQVSDTVTNILVSEKVITSAKIAKHKVPKKKAEEVKA</sequence>
<comment type="caution">
    <text evidence="4">The sequence shown here is derived from an EMBL/GenBank/DDBJ whole genome shotgun (WGS) entry which is preliminary data.</text>
</comment>
<name>A0A1F5BTB7_9BACT</name>
<dbReference type="PANTHER" id="PTHR12919:SF20">
    <property type="entry name" value="SMALL RIBOSOMAL SUBUNIT PROTEIN BS16M"/>
    <property type="match status" value="1"/>
</dbReference>
<organism evidence="4 5">
    <name type="scientific">Candidatus Azambacteria bacterium RIFCSPLOWO2_01_FULL_46_25</name>
    <dbReference type="NCBI Taxonomy" id="1797298"/>
    <lineage>
        <taxon>Bacteria</taxon>
        <taxon>Candidatus Azamiibacteriota</taxon>
    </lineage>
</organism>
<dbReference type="SUPFAM" id="SSF54565">
    <property type="entry name" value="Ribosomal protein S16"/>
    <property type="match status" value="1"/>
</dbReference>